<protein>
    <submittedName>
        <fullName evidence="1">Uncharacterized protein</fullName>
    </submittedName>
</protein>
<reference evidence="1 2" key="1">
    <citation type="journal article" date="2019" name="Sci. Rep.">
        <title>Orb-weaving spider Araneus ventricosus genome elucidates the spidroin gene catalogue.</title>
        <authorList>
            <person name="Kono N."/>
            <person name="Nakamura H."/>
            <person name="Ohtoshi R."/>
            <person name="Moran D.A.P."/>
            <person name="Shinohara A."/>
            <person name="Yoshida Y."/>
            <person name="Fujiwara M."/>
            <person name="Mori M."/>
            <person name="Tomita M."/>
            <person name="Arakawa K."/>
        </authorList>
    </citation>
    <scope>NUCLEOTIDE SEQUENCE [LARGE SCALE GENOMIC DNA]</scope>
</reference>
<proteinExistence type="predicted"/>
<comment type="caution">
    <text evidence="1">The sequence shown here is derived from an EMBL/GenBank/DDBJ whole genome shotgun (WGS) entry which is preliminary data.</text>
</comment>
<dbReference type="Proteomes" id="UP000499080">
    <property type="component" value="Unassembled WGS sequence"/>
</dbReference>
<name>A0A4Y2SZ78_ARAVE</name>
<evidence type="ECO:0000313" key="1">
    <source>
        <dbReference type="EMBL" id="GBN92930.1"/>
    </source>
</evidence>
<organism evidence="1 2">
    <name type="scientific">Araneus ventricosus</name>
    <name type="common">Orbweaver spider</name>
    <name type="synonym">Epeira ventricosa</name>
    <dbReference type="NCBI Taxonomy" id="182803"/>
    <lineage>
        <taxon>Eukaryota</taxon>
        <taxon>Metazoa</taxon>
        <taxon>Ecdysozoa</taxon>
        <taxon>Arthropoda</taxon>
        <taxon>Chelicerata</taxon>
        <taxon>Arachnida</taxon>
        <taxon>Araneae</taxon>
        <taxon>Araneomorphae</taxon>
        <taxon>Entelegynae</taxon>
        <taxon>Araneoidea</taxon>
        <taxon>Araneidae</taxon>
        <taxon>Araneus</taxon>
    </lineage>
</organism>
<dbReference type="AlphaFoldDB" id="A0A4Y2SZ78"/>
<sequence>MLPSLVRYYLVLNRTRAIRAYTEREQFWTGVIILSLDQMMKTRPKPASPSPNFRDTPTGGRLTLDVRLSYKVRRNRVVNMEPSSAEAEILPPDHRDPKCFSKFFARF</sequence>
<evidence type="ECO:0000313" key="2">
    <source>
        <dbReference type="Proteomes" id="UP000499080"/>
    </source>
</evidence>
<gene>
    <name evidence="1" type="ORF">AVEN_242277_1</name>
</gene>
<accession>A0A4Y2SZ78</accession>
<dbReference type="EMBL" id="BGPR01024677">
    <property type="protein sequence ID" value="GBN92930.1"/>
    <property type="molecule type" value="Genomic_DNA"/>
</dbReference>
<keyword evidence="2" id="KW-1185">Reference proteome</keyword>